<accession>A0A183F1G7</accession>
<evidence type="ECO:0000313" key="3">
    <source>
        <dbReference type="Proteomes" id="UP000271098"/>
    </source>
</evidence>
<feature type="region of interest" description="Disordered" evidence="1">
    <location>
        <begin position="15"/>
        <end position="54"/>
    </location>
</feature>
<reference evidence="2 3" key="2">
    <citation type="submission" date="2018-11" db="EMBL/GenBank/DDBJ databases">
        <authorList>
            <consortium name="Pathogen Informatics"/>
        </authorList>
    </citation>
    <scope>NUCLEOTIDE SEQUENCE [LARGE SCALE GENOMIC DNA]</scope>
</reference>
<proteinExistence type="predicted"/>
<feature type="compositionally biased region" description="Basic and acidic residues" evidence="1">
    <location>
        <begin position="31"/>
        <end position="42"/>
    </location>
</feature>
<name>A0A183F1G7_9BILA</name>
<protein>
    <submittedName>
        <fullName evidence="4">Si:ch211-116m6.3</fullName>
    </submittedName>
</protein>
<dbReference type="AlphaFoldDB" id="A0A183F1G7"/>
<organism evidence="4">
    <name type="scientific">Gongylonema pulchrum</name>
    <dbReference type="NCBI Taxonomy" id="637853"/>
    <lineage>
        <taxon>Eukaryota</taxon>
        <taxon>Metazoa</taxon>
        <taxon>Ecdysozoa</taxon>
        <taxon>Nematoda</taxon>
        <taxon>Chromadorea</taxon>
        <taxon>Rhabditida</taxon>
        <taxon>Spirurina</taxon>
        <taxon>Spiruromorpha</taxon>
        <taxon>Spiruroidea</taxon>
        <taxon>Gongylonematidae</taxon>
        <taxon>Gongylonema</taxon>
    </lineage>
</organism>
<reference evidence="4" key="1">
    <citation type="submission" date="2016-06" db="UniProtKB">
        <authorList>
            <consortium name="WormBaseParasite"/>
        </authorList>
    </citation>
    <scope>IDENTIFICATION</scope>
</reference>
<keyword evidence="3" id="KW-1185">Reference proteome</keyword>
<dbReference type="EMBL" id="UYRT01117994">
    <property type="protein sequence ID" value="VDN49883.1"/>
    <property type="molecule type" value="Genomic_DNA"/>
</dbReference>
<evidence type="ECO:0000313" key="4">
    <source>
        <dbReference type="WBParaSite" id="GPUH_0002708801-mRNA-1"/>
    </source>
</evidence>
<sequence>MCEDEQAEIVIYAEAGHSKDKTASCGQQHKAGLEESAIREVSFEQQDESDATSTEIEMLQAAAGTVSQQTEKAEGIKSAYFEASHSKDKKASYSQQKDEFEEVEIREVSFEQQDESDPTSAEIEAANTGFEQMEETKDMEKPDRGLFLIYNITVPFIFNRF</sequence>
<evidence type="ECO:0000256" key="1">
    <source>
        <dbReference type="SAM" id="MobiDB-lite"/>
    </source>
</evidence>
<evidence type="ECO:0000313" key="2">
    <source>
        <dbReference type="EMBL" id="VDN49883.1"/>
    </source>
</evidence>
<gene>
    <name evidence="2" type="ORF">GPUH_LOCUS27057</name>
</gene>
<feature type="region of interest" description="Disordered" evidence="1">
    <location>
        <begin position="109"/>
        <end position="138"/>
    </location>
</feature>
<dbReference type="WBParaSite" id="GPUH_0002708801-mRNA-1">
    <property type="protein sequence ID" value="GPUH_0002708801-mRNA-1"/>
    <property type="gene ID" value="GPUH_0002708801"/>
</dbReference>
<dbReference type="Proteomes" id="UP000271098">
    <property type="component" value="Unassembled WGS sequence"/>
</dbReference>